<reference evidence="2" key="1">
    <citation type="submission" date="2022-06" db="EMBL/GenBank/DDBJ databases">
        <title>Alkalimarinus sp. nov., isolated from gut of a Alitta virens.</title>
        <authorList>
            <person name="Yang A.I."/>
            <person name="Shin N.-R."/>
        </authorList>
    </citation>
    <scope>NUCLEOTIDE SEQUENCE</scope>
    <source>
        <strain evidence="2">A2M4</strain>
    </source>
</reference>
<sequence>MVSEDLASGGKYQRILEVGCANGKDFVQLCADNNEIEITGIDVDDYGLKQSNFSMIVSDAETIDFPDNYFDLTVSFGVLEHIQPIEKLARVIQEINRVSKKYVIVVPSVSTVIEPHSASLLWQLRSHEKKKSYSRLNYFSDEAWLQFEGFKDGKSKRFFHLPPVVSNLIIYKI</sequence>
<evidence type="ECO:0000313" key="2">
    <source>
        <dbReference type="EMBL" id="UZE95162.1"/>
    </source>
</evidence>
<evidence type="ECO:0000313" key="3">
    <source>
        <dbReference type="Proteomes" id="UP001163739"/>
    </source>
</evidence>
<gene>
    <name evidence="2" type="ORF">NKI27_13945</name>
</gene>
<keyword evidence="2" id="KW-0808">Transferase</keyword>
<dbReference type="InterPro" id="IPR029063">
    <property type="entry name" value="SAM-dependent_MTases_sf"/>
</dbReference>
<keyword evidence="3" id="KW-1185">Reference proteome</keyword>
<dbReference type="SUPFAM" id="SSF53335">
    <property type="entry name" value="S-adenosyl-L-methionine-dependent methyltransferases"/>
    <property type="match status" value="1"/>
</dbReference>
<dbReference type="Gene3D" id="3.40.50.150">
    <property type="entry name" value="Vaccinia Virus protein VP39"/>
    <property type="match status" value="1"/>
</dbReference>
<dbReference type="InterPro" id="IPR013216">
    <property type="entry name" value="Methyltransf_11"/>
</dbReference>
<protein>
    <submittedName>
        <fullName evidence="2">Class I SAM-dependent methyltransferase</fullName>
    </submittedName>
</protein>
<dbReference type="Proteomes" id="UP001163739">
    <property type="component" value="Chromosome"/>
</dbReference>
<evidence type="ECO:0000259" key="1">
    <source>
        <dbReference type="Pfam" id="PF08241"/>
    </source>
</evidence>
<name>A0ABY6MZG4_9ALTE</name>
<keyword evidence="2" id="KW-0489">Methyltransferase</keyword>
<dbReference type="EMBL" id="CP100390">
    <property type="protein sequence ID" value="UZE95162.1"/>
    <property type="molecule type" value="Genomic_DNA"/>
</dbReference>
<dbReference type="Pfam" id="PF08241">
    <property type="entry name" value="Methyltransf_11"/>
    <property type="match status" value="1"/>
</dbReference>
<organism evidence="2 3">
    <name type="scientific">Alkalimarinus alittae</name>
    <dbReference type="NCBI Taxonomy" id="2961619"/>
    <lineage>
        <taxon>Bacteria</taxon>
        <taxon>Pseudomonadati</taxon>
        <taxon>Pseudomonadota</taxon>
        <taxon>Gammaproteobacteria</taxon>
        <taxon>Alteromonadales</taxon>
        <taxon>Alteromonadaceae</taxon>
        <taxon>Alkalimarinus</taxon>
    </lineage>
</organism>
<dbReference type="CDD" id="cd02440">
    <property type="entry name" value="AdoMet_MTases"/>
    <property type="match status" value="1"/>
</dbReference>
<accession>A0ABY6MZG4</accession>
<dbReference type="GO" id="GO:0008168">
    <property type="term" value="F:methyltransferase activity"/>
    <property type="evidence" value="ECO:0007669"/>
    <property type="project" value="UniProtKB-KW"/>
</dbReference>
<feature type="domain" description="Methyltransferase type 11" evidence="1">
    <location>
        <begin position="16"/>
        <end position="101"/>
    </location>
</feature>
<proteinExistence type="predicted"/>
<dbReference type="GO" id="GO:0032259">
    <property type="term" value="P:methylation"/>
    <property type="evidence" value="ECO:0007669"/>
    <property type="project" value="UniProtKB-KW"/>
</dbReference>